<comment type="subcellular location">
    <subcellularLocation>
        <location evidence="1">Cytoplasm</location>
        <location evidence="1">Cytoskeleton</location>
        <location evidence="1">Cilium basal body</location>
    </subcellularLocation>
</comment>
<dbReference type="GO" id="GO:0005815">
    <property type="term" value="C:microtubule organizing center"/>
    <property type="evidence" value="ECO:0007669"/>
    <property type="project" value="TreeGrafter"/>
</dbReference>
<evidence type="ECO:0000256" key="6">
    <source>
        <dbReference type="ARBA" id="ARBA00023212"/>
    </source>
</evidence>
<dbReference type="Pfam" id="PF12317">
    <property type="entry name" value="IFT46_B_C"/>
    <property type="match status" value="1"/>
</dbReference>
<dbReference type="OrthoDB" id="2119217at2759"/>
<evidence type="ECO:0000256" key="7">
    <source>
        <dbReference type="ARBA" id="ARBA00023273"/>
    </source>
</evidence>
<dbReference type="GO" id="GO:0043025">
    <property type="term" value="C:neuronal cell body"/>
    <property type="evidence" value="ECO:0007669"/>
    <property type="project" value="EnsemblMetazoa"/>
</dbReference>
<dbReference type="OMA" id="QYIRRYT"/>
<dbReference type="eggNOG" id="ENOG502QPNA">
    <property type="taxonomic scope" value="Eukaryota"/>
</dbReference>
<dbReference type="FunCoup" id="G0MHQ5">
    <property type="interactions" value="17"/>
</dbReference>
<evidence type="ECO:0000256" key="4">
    <source>
        <dbReference type="ARBA" id="ARBA00022490"/>
    </source>
</evidence>
<proteinExistence type="inferred from homology"/>
<dbReference type="GO" id="GO:0030425">
    <property type="term" value="C:dendrite"/>
    <property type="evidence" value="ECO:0007669"/>
    <property type="project" value="EnsemblMetazoa"/>
</dbReference>
<dbReference type="Proteomes" id="UP000008068">
    <property type="component" value="Unassembled WGS sequence"/>
</dbReference>
<feature type="compositionally biased region" description="Acidic residues" evidence="8">
    <location>
        <begin position="84"/>
        <end position="103"/>
    </location>
</feature>
<evidence type="ECO:0000313" key="10">
    <source>
        <dbReference type="Proteomes" id="UP000008068"/>
    </source>
</evidence>
<feature type="compositionally biased region" description="Polar residues" evidence="8">
    <location>
        <begin position="45"/>
        <end position="59"/>
    </location>
</feature>
<accession>G0MHQ5</accession>
<comment type="similarity">
    <text evidence="2">Belongs to the IFT46 family.</text>
</comment>
<dbReference type="EMBL" id="GL379795">
    <property type="protein sequence ID" value="EGT59375.1"/>
    <property type="molecule type" value="Genomic_DNA"/>
</dbReference>
<keyword evidence="5" id="KW-0969">Cilium</keyword>
<dbReference type="GO" id="GO:0042073">
    <property type="term" value="P:intraciliary transport"/>
    <property type="evidence" value="ECO:0007669"/>
    <property type="project" value="EnsemblMetazoa"/>
</dbReference>
<feature type="compositionally biased region" description="Acidic residues" evidence="8">
    <location>
        <begin position="1"/>
        <end position="11"/>
    </location>
</feature>
<dbReference type="PANTHER" id="PTHR13376:SF0">
    <property type="entry name" value="INTRAFLAGELLAR TRANSPORT PROTEIN 46 HOMOLOG"/>
    <property type="match status" value="1"/>
</dbReference>
<organism evidence="10">
    <name type="scientific">Caenorhabditis brenneri</name>
    <name type="common">Nematode worm</name>
    <dbReference type="NCBI Taxonomy" id="135651"/>
    <lineage>
        <taxon>Eukaryota</taxon>
        <taxon>Metazoa</taxon>
        <taxon>Ecdysozoa</taxon>
        <taxon>Nematoda</taxon>
        <taxon>Chromadorea</taxon>
        <taxon>Rhabditida</taxon>
        <taxon>Rhabditina</taxon>
        <taxon>Rhabditomorpha</taxon>
        <taxon>Rhabditoidea</taxon>
        <taxon>Rhabditidae</taxon>
        <taxon>Peloderinae</taxon>
        <taxon>Caenorhabditis</taxon>
    </lineage>
</organism>
<name>G0MHQ5_CAEBE</name>
<evidence type="ECO:0000256" key="3">
    <source>
        <dbReference type="ARBA" id="ARBA00017206"/>
    </source>
</evidence>
<dbReference type="InParanoid" id="G0MHQ5"/>
<evidence type="ECO:0000256" key="8">
    <source>
        <dbReference type="SAM" id="MobiDB-lite"/>
    </source>
</evidence>
<reference evidence="10" key="1">
    <citation type="submission" date="2011-07" db="EMBL/GenBank/DDBJ databases">
        <authorList>
            <consortium name="Caenorhabditis brenneri Sequencing and Analysis Consortium"/>
            <person name="Wilson R.K."/>
        </authorList>
    </citation>
    <scope>NUCLEOTIDE SEQUENCE [LARGE SCALE GENOMIC DNA]</scope>
    <source>
        <strain evidence="10">PB2801</strain>
    </source>
</reference>
<keyword evidence="10" id="KW-1185">Reference proteome</keyword>
<dbReference type="PANTHER" id="PTHR13376">
    <property type="entry name" value="INTRAFLAGELLAR TRANSPORT PROTEIN 46 HOMOLOG"/>
    <property type="match status" value="1"/>
</dbReference>
<protein>
    <recommendedName>
        <fullName evidence="3">Intraflagellar transport protein 46 homolog</fullName>
    </recommendedName>
</protein>
<evidence type="ECO:0000313" key="9">
    <source>
        <dbReference type="EMBL" id="EGT59375.1"/>
    </source>
</evidence>
<evidence type="ECO:0000256" key="5">
    <source>
        <dbReference type="ARBA" id="ARBA00023069"/>
    </source>
</evidence>
<evidence type="ECO:0000256" key="1">
    <source>
        <dbReference type="ARBA" id="ARBA00004120"/>
    </source>
</evidence>
<keyword evidence="7" id="KW-0966">Cell projection</keyword>
<sequence length="325" mass="36908">MATTTEFDDEYKDMNDPPPPNQAHPHPLGSPPAYTSGDEGAKTPPATSAGSRRTRQASLNDMIMKKITDPLQNMIRRASRLEDDSSNEDEEDEEEEDDDDYTEDEIAVLTYIDAYKPQEVDLKPQLRPFTIEYLPSLGDVDLFIKVPRPDDIEDNAGLSHLDEPPCHQSDATIVDMQIRNATKDAAILDDEVPVKLLEKADEKPDEIKKWIADIKEFHKSKPAQTVHYKTQLPDIETLMQEWAPKFEEILKTARVPGAELDVPLEKYVDICLNVLDIPVGKSRIESLHLMFSLLNEFNNSQHFRNLAQNNNLRGETGETMDRLEL</sequence>
<gene>
    <name evidence="9" type="primary">Cbn-dyf-6</name>
    <name evidence="9" type="ORF">CAEBREN_24421</name>
</gene>
<keyword evidence="6" id="KW-0206">Cytoskeleton</keyword>
<dbReference type="AlphaFoldDB" id="G0MHQ5"/>
<dbReference type="STRING" id="135651.G0MHQ5"/>
<keyword evidence="4" id="KW-0963">Cytoplasm</keyword>
<dbReference type="HOGENOM" id="CLU_039364_2_0_1"/>
<dbReference type="GO" id="GO:0031514">
    <property type="term" value="C:motile cilium"/>
    <property type="evidence" value="ECO:0007669"/>
    <property type="project" value="TreeGrafter"/>
</dbReference>
<dbReference type="InterPro" id="IPR022088">
    <property type="entry name" value="Intraflagellar_transp_cmplxB"/>
</dbReference>
<evidence type="ECO:0000256" key="2">
    <source>
        <dbReference type="ARBA" id="ARBA00007700"/>
    </source>
</evidence>
<dbReference type="GO" id="GO:0030992">
    <property type="term" value="C:intraciliary transport particle B"/>
    <property type="evidence" value="ECO:0007669"/>
    <property type="project" value="TreeGrafter"/>
</dbReference>
<dbReference type="GO" id="GO:1905515">
    <property type="term" value="P:non-motile cilium assembly"/>
    <property type="evidence" value="ECO:0007669"/>
    <property type="project" value="EnsemblMetazoa"/>
</dbReference>
<feature type="region of interest" description="Disordered" evidence="8">
    <location>
        <begin position="1"/>
        <end position="103"/>
    </location>
</feature>